<organism evidence="1 2">
    <name type="scientific">Chlamydomonas schloesseri</name>
    <dbReference type="NCBI Taxonomy" id="2026947"/>
    <lineage>
        <taxon>Eukaryota</taxon>
        <taxon>Viridiplantae</taxon>
        <taxon>Chlorophyta</taxon>
        <taxon>core chlorophytes</taxon>
        <taxon>Chlorophyceae</taxon>
        <taxon>CS clade</taxon>
        <taxon>Chlamydomonadales</taxon>
        <taxon>Chlamydomonadaceae</taxon>
        <taxon>Chlamydomonas</taxon>
    </lineage>
</organism>
<comment type="caution">
    <text evidence="1">The sequence shown here is derived from an EMBL/GenBank/DDBJ whole genome shotgun (WGS) entry which is preliminary data.</text>
</comment>
<reference evidence="1" key="1">
    <citation type="journal article" date="2020" name="bioRxiv">
        <title>Comparative genomics of Chlamydomonas.</title>
        <authorList>
            <person name="Craig R.J."/>
            <person name="Hasan A.R."/>
            <person name="Ness R.W."/>
            <person name="Keightley P.D."/>
        </authorList>
    </citation>
    <scope>NUCLEOTIDE SEQUENCE</scope>
    <source>
        <strain evidence="1">CCAP 11/173</strain>
    </source>
</reference>
<evidence type="ECO:0000313" key="1">
    <source>
        <dbReference type="EMBL" id="KAG2442172.1"/>
    </source>
</evidence>
<proteinExistence type="predicted"/>
<dbReference type="OrthoDB" id="26525at2759"/>
<sequence length="83" mass="9445">MTSRDPDAQLRAIYRAFDNQGLGFIRRDDALRTFHEVMPSVKSHTVEEVFDELDSGRVSRDGTHSGRVSCDAFMAAFRARHVM</sequence>
<keyword evidence="2" id="KW-1185">Reference proteome</keyword>
<protein>
    <recommendedName>
        <fullName evidence="3">EF-hand domain-containing protein</fullName>
    </recommendedName>
</protein>
<evidence type="ECO:0000313" key="2">
    <source>
        <dbReference type="Proteomes" id="UP000613740"/>
    </source>
</evidence>
<name>A0A835TED6_9CHLO</name>
<dbReference type="AlphaFoldDB" id="A0A835TED6"/>
<evidence type="ECO:0008006" key="3">
    <source>
        <dbReference type="Google" id="ProtNLM"/>
    </source>
</evidence>
<accession>A0A835TED6</accession>
<dbReference type="EMBL" id="JAEHOD010000033">
    <property type="protein sequence ID" value="KAG2442172.1"/>
    <property type="molecule type" value="Genomic_DNA"/>
</dbReference>
<dbReference type="Proteomes" id="UP000613740">
    <property type="component" value="Unassembled WGS sequence"/>
</dbReference>
<dbReference type="InterPro" id="IPR011992">
    <property type="entry name" value="EF-hand-dom_pair"/>
</dbReference>
<gene>
    <name evidence="1" type="ORF">HYH02_009660</name>
</gene>
<dbReference type="Gene3D" id="1.10.238.10">
    <property type="entry name" value="EF-hand"/>
    <property type="match status" value="1"/>
</dbReference>
<dbReference type="SUPFAM" id="SSF47473">
    <property type="entry name" value="EF-hand"/>
    <property type="match status" value="1"/>
</dbReference>